<feature type="compositionally biased region" description="Polar residues" evidence="9">
    <location>
        <begin position="486"/>
        <end position="496"/>
    </location>
</feature>
<dbReference type="InterPro" id="IPR036427">
    <property type="entry name" value="Bromodomain-like_sf"/>
</dbReference>
<evidence type="ECO:0000256" key="6">
    <source>
        <dbReference type="ARBA" id="ARBA00023163"/>
    </source>
</evidence>
<dbReference type="Proteomes" id="UP001301958">
    <property type="component" value="Unassembled WGS sequence"/>
</dbReference>
<evidence type="ECO:0000256" key="2">
    <source>
        <dbReference type="ARBA" id="ARBA00022737"/>
    </source>
</evidence>
<evidence type="ECO:0000313" key="12">
    <source>
        <dbReference type="Proteomes" id="UP001301958"/>
    </source>
</evidence>
<feature type="domain" description="Bromo" evidence="10">
    <location>
        <begin position="31"/>
        <end position="101"/>
    </location>
</feature>
<feature type="compositionally biased region" description="Acidic residues" evidence="9">
    <location>
        <begin position="156"/>
        <end position="200"/>
    </location>
</feature>
<dbReference type="InterPro" id="IPR001487">
    <property type="entry name" value="Bromodomain"/>
</dbReference>
<dbReference type="GO" id="GO:0006338">
    <property type="term" value="P:chromatin remodeling"/>
    <property type="evidence" value="ECO:0007669"/>
    <property type="project" value="InterPro"/>
</dbReference>
<dbReference type="EMBL" id="MU865305">
    <property type="protein sequence ID" value="KAK4229721.1"/>
    <property type="molecule type" value="Genomic_DNA"/>
</dbReference>
<dbReference type="PROSITE" id="PS50014">
    <property type="entry name" value="BROMODOMAIN_2"/>
    <property type="match status" value="2"/>
</dbReference>
<keyword evidence="4" id="KW-0805">Transcription regulation</keyword>
<feature type="domain" description="Bromo" evidence="10">
    <location>
        <begin position="272"/>
        <end position="346"/>
    </location>
</feature>
<evidence type="ECO:0000256" key="8">
    <source>
        <dbReference type="PROSITE-ProRule" id="PRU00035"/>
    </source>
</evidence>
<dbReference type="GO" id="GO:0003682">
    <property type="term" value="F:chromatin binding"/>
    <property type="evidence" value="ECO:0007669"/>
    <property type="project" value="TreeGrafter"/>
</dbReference>
<keyword evidence="12" id="KW-1185">Reference proteome</keyword>
<feature type="compositionally biased region" description="Low complexity" evidence="9">
    <location>
        <begin position="436"/>
        <end position="452"/>
    </location>
</feature>
<dbReference type="Pfam" id="PF00439">
    <property type="entry name" value="Bromodomain"/>
    <property type="match status" value="2"/>
</dbReference>
<feature type="compositionally biased region" description="Polar residues" evidence="9">
    <location>
        <begin position="403"/>
        <end position="415"/>
    </location>
</feature>
<keyword evidence="2" id="KW-0677">Repeat</keyword>
<evidence type="ECO:0000256" key="1">
    <source>
        <dbReference type="ARBA" id="ARBA00004123"/>
    </source>
</evidence>
<dbReference type="AlphaFoldDB" id="A0AAN7BUJ9"/>
<dbReference type="InterPro" id="IPR037382">
    <property type="entry name" value="Rsc/polybromo"/>
</dbReference>
<dbReference type="GO" id="GO:0006368">
    <property type="term" value="P:transcription elongation by RNA polymerase II"/>
    <property type="evidence" value="ECO:0007669"/>
    <property type="project" value="TreeGrafter"/>
</dbReference>
<keyword evidence="7" id="KW-0539">Nucleus</keyword>
<comment type="subcellular location">
    <subcellularLocation>
        <location evidence="1">Nucleus</location>
    </subcellularLocation>
</comment>
<dbReference type="CDD" id="cd04369">
    <property type="entry name" value="Bromodomain"/>
    <property type="match status" value="2"/>
</dbReference>
<evidence type="ECO:0000256" key="3">
    <source>
        <dbReference type="ARBA" id="ARBA00022853"/>
    </source>
</evidence>
<accession>A0AAN7BUJ9</accession>
<keyword evidence="3" id="KW-0156">Chromatin regulator</keyword>
<proteinExistence type="predicted"/>
<feature type="non-terminal residue" evidence="11">
    <location>
        <position position="1"/>
    </location>
</feature>
<sequence>DYDLMKGESPESTTAYGLHFLETIRRTKDKSGRLVASYFEQLLPREKNKEYYDRIKMPISLSKIEHKLQNQDFANMSELESYFKRMVTNAKEFYPKHSQVFEDAERVRKALSNYMTKNNPAYKLVSGYSAVAAPIPDEPDTDLDRFTGDGSGAVGGEDDAEGEEDDAEGEEDEDENGGDDDDKEEEDEAEQDEDDDEEEDEHPRKIILKRKVGAGRASRGTPARGRRADRNAKAKPDHEYENVPYKGLSFQQAQEKIVEELIRTPTTADPYFINFINLPSRTYKHYFAMVLNPLSLKGLQKRVKGIQGRKPPTGISEFKSWAAFEDTTSLIWTNARFYNEEDSDLYNEAGELKDRFYEELAKAKAVVQEPPQAPKIKLRVAQDTPTPAPAPATKKITIHVGRGSTSGSPAPNQPSEALDVKPPTSAASLQLDKARSVSASVAPQSPSVSGSQTATVAQPLPGIPPRPNGNAATPMTNGGPTPPNALQNNPPASYQNGYPPAPPVIVAPPPPPPLWDNKYRAPGRISSFLAAADSLLPTVLLRTHPNIPMERRFRVEIQASPKEAQQNIVLQIPGNHSRLQLIPRLHPQLEQQGRQHKLFVNINGVLVHRATPLPIPDDPLPPNSMVFELGLQLGTNIITVTAVAALPKGQKLSNSADSEVEKLTVYANLARVY</sequence>
<reference evidence="11" key="1">
    <citation type="journal article" date="2023" name="Mol. Phylogenet. Evol.">
        <title>Genome-scale phylogeny and comparative genomics of the fungal order Sordariales.</title>
        <authorList>
            <person name="Hensen N."/>
            <person name="Bonometti L."/>
            <person name="Westerberg I."/>
            <person name="Brannstrom I.O."/>
            <person name="Guillou S."/>
            <person name="Cros-Aarteil S."/>
            <person name="Calhoun S."/>
            <person name="Haridas S."/>
            <person name="Kuo A."/>
            <person name="Mondo S."/>
            <person name="Pangilinan J."/>
            <person name="Riley R."/>
            <person name="LaButti K."/>
            <person name="Andreopoulos B."/>
            <person name="Lipzen A."/>
            <person name="Chen C."/>
            <person name="Yan M."/>
            <person name="Daum C."/>
            <person name="Ng V."/>
            <person name="Clum A."/>
            <person name="Steindorff A."/>
            <person name="Ohm R.A."/>
            <person name="Martin F."/>
            <person name="Silar P."/>
            <person name="Natvig D.O."/>
            <person name="Lalanne C."/>
            <person name="Gautier V."/>
            <person name="Ament-Velasquez S.L."/>
            <person name="Kruys A."/>
            <person name="Hutchinson M.I."/>
            <person name="Powell A.J."/>
            <person name="Barry K."/>
            <person name="Miller A.N."/>
            <person name="Grigoriev I.V."/>
            <person name="Debuchy R."/>
            <person name="Gladieux P."/>
            <person name="Hiltunen Thoren M."/>
            <person name="Johannesson H."/>
        </authorList>
    </citation>
    <scope>NUCLEOTIDE SEQUENCE</scope>
    <source>
        <strain evidence="11">CBS 990.96</strain>
    </source>
</reference>
<evidence type="ECO:0000313" key="11">
    <source>
        <dbReference type="EMBL" id="KAK4229721.1"/>
    </source>
</evidence>
<dbReference type="SMART" id="SM00297">
    <property type="entry name" value="BROMO"/>
    <property type="match status" value="2"/>
</dbReference>
<evidence type="ECO:0000256" key="7">
    <source>
        <dbReference type="ARBA" id="ARBA00023242"/>
    </source>
</evidence>
<evidence type="ECO:0000256" key="9">
    <source>
        <dbReference type="SAM" id="MobiDB-lite"/>
    </source>
</evidence>
<dbReference type="InterPro" id="IPR054551">
    <property type="entry name" value="RSC4_Ig-like"/>
</dbReference>
<dbReference type="PANTHER" id="PTHR16062:SF19">
    <property type="entry name" value="PROTEIN POLYBROMO-1"/>
    <property type="match status" value="1"/>
</dbReference>
<name>A0AAN7BUJ9_9PEZI</name>
<evidence type="ECO:0000259" key="10">
    <source>
        <dbReference type="PROSITE" id="PS50014"/>
    </source>
</evidence>
<keyword evidence="6" id="KW-0804">Transcription</keyword>
<keyword evidence="5 8" id="KW-0103">Bromodomain</keyword>
<dbReference type="PANTHER" id="PTHR16062">
    <property type="entry name" value="SWI/SNF-RELATED"/>
    <property type="match status" value="1"/>
</dbReference>
<protein>
    <recommendedName>
        <fullName evidence="10">Bromo domain-containing protein</fullName>
    </recommendedName>
</protein>
<gene>
    <name evidence="11" type="ORF">QBC38DRAFT_358705</name>
</gene>
<dbReference type="SUPFAM" id="SSF47370">
    <property type="entry name" value="Bromodomain"/>
    <property type="match status" value="2"/>
</dbReference>
<dbReference type="GO" id="GO:0016586">
    <property type="term" value="C:RSC-type complex"/>
    <property type="evidence" value="ECO:0007669"/>
    <property type="project" value="InterPro"/>
</dbReference>
<comment type="caution">
    <text evidence="11">The sequence shown here is derived from an EMBL/GenBank/DDBJ whole genome shotgun (WGS) entry which is preliminary data.</text>
</comment>
<organism evidence="11 12">
    <name type="scientific">Podospora fimiseda</name>
    <dbReference type="NCBI Taxonomy" id="252190"/>
    <lineage>
        <taxon>Eukaryota</taxon>
        <taxon>Fungi</taxon>
        <taxon>Dikarya</taxon>
        <taxon>Ascomycota</taxon>
        <taxon>Pezizomycotina</taxon>
        <taxon>Sordariomycetes</taxon>
        <taxon>Sordariomycetidae</taxon>
        <taxon>Sordariales</taxon>
        <taxon>Podosporaceae</taxon>
        <taxon>Podospora</taxon>
    </lineage>
</organism>
<dbReference type="Gene3D" id="1.20.920.10">
    <property type="entry name" value="Bromodomain-like"/>
    <property type="match status" value="2"/>
</dbReference>
<reference evidence="11" key="2">
    <citation type="submission" date="2023-05" db="EMBL/GenBank/DDBJ databases">
        <authorList>
            <consortium name="Lawrence Berkeley National Laboratory"/>
            <person name="Steindorff A."/>
            <person name="Hensen N."/>
            <person name="Bonometti L."/>
            <person name="Westerberg I."/>
            <person name="Brannstrom I.O."/>
            <person name="Guillou S."/>
            <person name="Cros-Aarteil S."/>
            <person name="Calhoun S."/>
            <person name="Haridas S."/>
            <person name="Kuo A."/>
            <person name="Mondo S."/>
            <person name="Pangilinan J."/>
            <person name="Riley R."/>
            <person name="Labutti K."/>
            <person name="Andreopoulos B."/>
            <person name="Lipzen A."/>
            <person name="Chen C."/>
            <person name="Yanf M."/>
            <person name="Daum C."/>
            <person name="Ng V."/>
            <person name="Clum A."/>
            <person name="Ohm R."/>
            <person name="Martin F."/>
            <person name="Silar P."/>
            <person name="Natvig D."/>
            <person name="Lalanne C."/>
            <person name="Gautier V."/>
            <person name="Ament-Velasquez S.L."/>
            <person name="Kruys A."/>
            <person name="Hutchinson M.I."/>
            <person name="Powell A.J."/>
            <person name="Barry K."/>
            <person name="Miller A.N."/>
            <person name="Grigoriev I.V."/>
            <person name="Debuchy R."/>
            <person name="Gladieux P."/>
            <person name="Thoren M.H."/>
            <person name="Johannesson H."/>
        </authorList>
    </citation>
    <scope>NUCLEOTIDE SEQUENCE</scope>
    <source>
        <strain evidence="11">CBS 990.96</strain>
    </source>
</reference>
<dbReference type="FunFam" id="1.20.920.10:FF:000083">
    <property type="entry name" value="WGS project CABT00000000 data, contig 2.8"/>
    <property type="match status" value="1"/>
</dbReference>
<feature type="region of interest" description="Disordered" evidence="9">
    <location>
        <begin position="375"/>
        <end position="501"/>
    </location>
</feature>
<feature type="region of interest" description="Disordered" evidence="9">
    <location>
        <begin position="135"/>
        <end position="240"/>
    </location>
</feature>
<feature type="compositionally biased region" description="Basic and acidic residues" evidence="9">
    <location>
        <begin position="226"/>
        <end position="240"/>
    </location>
</feature>
<evidence type="ECO:0000256" key="4">
    <source>
        <dbReference type="ARBA" id="ARBA00023015"/>
    </source>
</evidence>
<dbReference type="Pfam" id="PF22994">
    <property type="entry name" value="RSC4_Ig_like"/>
    <property type="match status" value="1"/>
</dbReference>
<evidence type="ECO:0000256" key="5">
    <source>
        <dbReference type="ARBA" id="ARBA00023117"/>
    </source>
</evidence>